<dbReference type="FunFam" id="3.30.160.60:FF:002343">
    <property type="entry name" value="Zinc finger protein 33A"/>
    <property type="match status" value="1"/>
</dbReference>
<dbReference type="GO" id="GO:0010468">
    <property type="term" value="P:regulation of gene expression"/>
    <property type="evidence" value="ECO:0007669"/>
    <property type="project" value="UniProtKB-ARBA"/>
</dbReference>
<evidence type="ECO:0000256" key="5">
    <source>
        <dbReference type="ARBA" id="ARBA00022833"/>
    </source>
</evidence>
<evidence type="ECO:0000256" key="1">
    <source>
        <dbReference type="ARBA" id="ARBA00004123"/>
    </source>
</evidence>
<keyword evidence="6" id="KW-0238">DNA-binding</keyword>
<dbReference type="Ensembl" id="ENSCRFT00000003121.1">
    <property type="protein sequence ID" value="ENSCRFP00000002997.1"/>
    <property type="gene ID" value="ENSCRFG00000002452.1"/>
</dbReference>
<dbReference type="Proteomes" id="UP000694396">
    <property type="component" value="Unplaced"/>
</dbReference>
<feature type="domain" description="C2H2-type" evidence="9">
    <location>
        <begin position="44"/>
        <end position="71"/>
    </location>
</feature>
<name>A0A8C3NU89_9PASS</name>
<reference evidence="10" key="2">
    <citation type="submission" date="2025-09" db="UniProtKB">
        <authorList>
            <consortium name="Ensembl"/>
        </authorList>
    </citation>
    <scope>IDENTIFICATION</scope>
</reference>
<feature type="domain" description="C2H2-type" evidence="9">
    <location>
        <begin position="100"/>
        <end position="122"/>
    </location>
</feature>
<protein>
    <recommendedName>
        <fullName evidence="9">C2H2-type domain-containing protein</fullName>
    </recommendedName>
</protein>
<dbReference type="GO" id="GO:0003677">
    <property type="term" value="F:DNA binding"/>
    <property type="evidence" value="ECO:0007669"/>
    <property type="project" value="UniProtKB-KW"/>
</dbReference>
<dbReference type="PROSITE" id="PS00028">
    <property type="entry name" value="ZINC_FINGER_C2H2_1"/>
    <property type="match status" value="2"/>
</dbReference>
<feature type="domain" description="C2H2-type" evidence="9">
    <location>
        <begin position="17"/>
        <end position="43"/>
    </location>
</feature>
<evidence type="ECO:0000256" key="7">
    <source>
        <dbReference type="ARBA" id="ARBA00023242"/>
    </source>
</evidence>
<dbReference type="Pfam" id="PF13912">
    <property type="entry name" value="zf-C2H2_6"/>
    <property type="match status" value="1"/>
</dbReference>
<keyword evidence="4 8" id="KW-0863">Zinc-finger</keyword>
<dbReference type="InterPro" id="IPR036236">
    <property type="entry name" value="Znf_C2H2_sf"/>
</dbReference>
<keyword evidence="5" id="KW-0862">Zinc</keyword>
<evidence type="ECO:0000256" key="8">
    <source>
        <dbReference type="PROSITE-ProRule" id="PRU00042"/>
    </source>
</evidence>
<dbReference type="SUPFAM" id="SSF57667">
    <property type="entry name" value="beta-beta-alpha zinc fingers"/>
    <property type="match status" value="2"/>
</dbReference>
<reference evidence="10" key="1">
    <citation type="submission" date="2025-08" db="UniProtKB">
        <authorList>
            <consortium name="Ensembl"/>
        </authorList>
    </citation>
    <scope>IDENTIFICATION</scope>
</reference>
<comment type="subcellular location">
    <subcellularLocation>
        <location evidence="1">Nucleus</location>
    </subcellularLocation>
</comment>
<evidence type="ECO:0000313" key="10">
    <source>
        <dbReference type="Ensembl" id="ENSCRFP00000002997.1"/>
    </source>
</evidence>
<evidence type="ECO:0000256" key="6">
    <source>
        <dbReference type="ARBA" id="ARBA00023125"/>
    </source>
</evidence>
<evidence type="ECO:0000256" key="4">
    <source>
        <dbReference type="ARBA" id="ARBA00022771"/>
    </source>
</evidence>
<keyword evidence="2" id="KW-0479">Metal-binding</keyword>
<proteinExistence type="predicted"/>
<dbReference type="Pfam" id="PF00096">
    <property type="entry name" value="zf-C2H2"/>
    <property type="match status" value="3"/>
</dbReference>
<organism evidence="10 11">
    <name type="scientific">Cyanoderma ruficeps</name>
    <name type="common">rufous-capped babbler</name>
    <dbReference type="NCBI Taxonomy" id="181631"/>
    <lineage>
        <taxon>Eukaryota</taxon>
        <taxon>Metazoa</taxon>
        <taxon>Chordata</taxon>
        <taxon>Craniata</taxon>
        <taxon>Vertebrata</taxon>
        <taxon>Euteleostomi</taxon>
        <taxon>Archelosauria</taxon>
        <taxon>Archosauria</taxon>
        <taxon>Dinosauria</taxon>
        <taxon>Saurischia</taxon>
        <taxon>Theropoda</taxon>
        <taxon>Coelurosauria</taxon>
        <taxon>Aves</taxon>
        <taxon>Neognathae</taxon>
        <taxon>Neoaves</taxon>
        <taxon>Telluraves</taxon>
        <taxon>Australaves</taxon>
        <taxon>Passeriformes</taxon>
        <taxon>Sylvioidea</taxon>
        <taxon>Timaliidae</taxon>
        <taxon>Cyanoderma</taxon>
    </lineage>
</organism>
<accession>A0A8C3NU89</accession>
<keyword evidence="11" id="KW-1185">Reference proteome</keyword>
<dbReference type="FunFam" id="3.30.160.60:FF:000690">
    <property type="entry name" value="Zinc finger protein 354C"/>
    <property type="match status" value="1"/>
</dbReference>
<dbReference type="GO" id="GO:0008270">
    <property type="term" value="F:zinc ion binding"/>
    <property type="evidence" value="ECO:0007669"/>
    <property type="project" value="UniProtKB-KW"/>
</dbReference>
<dbReference type="InterPro" id="IPR050826">
    <property type="entry name" value="Krueppel_C2H2_ZnFinger"/>
</dbReference>
<dbReference type="FunFam" id="3.30.160.60:FF:000295">
    <property type="entry name" value="zinc finger protein 19"/>
    <property type="match status" value="1"/>
</dbReference>
<dbReference type="PROSITE" id="PS50157">
    <property type="entry name" value="ZINC_FINGER_C2H2_2"/>
    <property type="match status" value="4"/>
</dbReference>
<dbReference type="SMART" id="SM00355">
    <property type="entry name" value="ZnF_C2H2"/>
    <property type="match status" value="4"/>
</dbReference>
<dbReference type="InterPro" id="IPR013087">
    <property type="entry name" value="Znf_C2H2_type"/>
</dbReference>
<dbReference type="AlphaFoldDB" id="A0A8C3NU89"/>
<keyword evidence="3" id="KW-0677">Repeat</keyword>
<evidence type="ECO:0000259" key="9">
    <source>
        <dbReference type="PROSITE" id="PS50157"/>
    </source>
</evidence>
<evidence type="ECO:0000256" key="2">
    <source>
        <dbReference type="ARBA" id="ARBA00022723"/>
    </source>
</evidence>
<keyword evidence="7" id="KW-0539">Nucleus</keyword>
<dbReference type="FunFam" id="3.30.160.60:FF:000902">
    <property type="entry name" value="Zinc finger protein 445"/>
    <property type="match status" value="1"/>
</dbReference>
<sequence length="174" mass="20299">ISHLTVHQKSHTGEKPYKCDQCRKRFRTCTSLLLHQNHTGERPYKCDQCRRRFPSSSSLLLHQRIHTDERPFLCPDCGKGFRHNSSLVTHRRIHTGERPYKCPQCDKSFSKSSHLTRHQRSQIPGPILGPCPHSVYLSKSLSHISRSTCRQRLRSWRKLRSLCEGRFLRTDASA</sequence>
<feature type="domain" description="C2H2-type" evidence="9">
    <location>
        <begin position="72"/>
        <end position="99"/>
    </location>
</feature>
<evidence type="ECO:0000313" key="11">
    <source>
        <dbReference type="Proteomes" id="UP000694396"/>
    </source>
</evidence>
<dbReference type="PANTHER" id="PTHR24377">
    <property type="entry name" value="IP01015P-RELATED"/>
    <property type="match status" value="1"/>
</dbReference>
<evidence type="ECO:0000256" key="3">
    <source>
        <dbReference type="ARBA" id="ARBA00022737"/>
    </source>
</evidence>
<dbReference type="Gene3D" id="3.30.160.60">
    <property type="entry name" value="Classic Zinc Finger"/>
    <property type="match status" value="5"/>
</dbReference>
<dbReference type="GO" id="GO:0005634">
    <property type="term" value="C:nucleus"/>
    <property type="evidence" value="ECO:0007669"/>
    <property type="project" value="UniProtKB-SubCell"/>
</dbReference>